<organism evidence="2 3">
    <name type="scientific">Streptomyces gardneri</name>
    <dbReference type="NCBI Taxonomy" id="66892"/>
    <lineage>
        <taxon>Bacteria</taxon>
        <taxon>Bacillati</taxon>
        <taxon>Actinomycetota</taxon>
        <taxon>Actinomycetes</taxon>
        <taxon>Kitasatosporales</taxon>
        <taxon>Streptomycetaceae</taxon>
        <taxon>Streptomyces</taxon>
    </lineage>
</organism>
<feature type="region of interest" description="Disordered" evidence="1">
    <location>
        <begin position="121"/>
        <end position="259"/>
    </location>
</feature>
<dbReference type="Proteomes" id="UP000315226">
    <property type="component" value="Unassembled WGS sequence"/>
</dbReference>
<sequence>MIYRNFIAPSRDFTQLTNALIRHPRLDSHATRLLTWQLSLPAHARETLSDTAKRARIGATSFITAKRQLKAEGYVHERRVQMTGGLWATQQLVSSTPLRPEEAAKVFARLPAHTGIERVYPQVAPSARPPAVGGPTPPSTDGHPEKTPEGKTSNPPPEPEHEPRPEREPDPESDPESEPEGEPGPDPQFVEARALVGALPPSPPPSAASRPACATSSPSSSPAGSPPGTPPPTSTSTSGSACPAPGRPYAGQAGSCGTS</sequence>
<keyword evidence="3" id="KW-1185">Reference proteome</keyword>
<feature type="compositionally biased region" description="Basic and acidic residues" evidence="1">
    <location>
        <begin position="158"/>
        <end position="170"/>
    </location>
</feature>
<proteinExistence type="predicted"/>
<dbReference type="EMBL" id="BJMN01000043">
    <property type="protein sequence ID" value="GEB60440.1"/>
    <property type="molecule type" value="Genomic_DNA"/>
</dbReference>
<protein>
    <submittedName>
        <fullName evidence="2">Uncharacterized protein</fullName>
    </submittedName>
</protein>
<feature type="compositionally biased region" description="Acidic residues" evidence="1">
    <location>
        <begin position="171"/>
        <end position="183"/>
    </location>
</feature>
<feature type="compositionally biased region" description="Low complexity" evidence="1">
    <location>
        <begin position="234"/>
        <end position="244"/>
    </location>
</feature>
<feature type="compositionally biased region" description="Low complexity" evidence="1">
    <location>
        <begin position="207"/>
        <end position="223"/>
    </location>
</feature>
<evidence type="ECO:0000313" key="2">
    <source>
        <dbReference type="EMBL" id="GEB60440.1"/>
    </source>
</evidence>
<feature type="compositionally biased region" description="Pro residues" evidence="1">
    <location>
        <begin position="224"/>
        <end position="233"/>
    </location>
</feature>
<evidence type="ECO:0000256" key="1">
    <source>
        <dbReference type="SAM" id="MobiDB-lite"/>
    </source>
</evidence>
<dbReference type="RefSeq" id="WP_174867542.1">
    <property type="nucleotide sequence ID" value="NZ_BJMN01000043.1"/>
</dbReference>
<dbReference type="AlphaFoldDB" id="A0A4Y3RX20"/>
<comment type="caution">
    <text evidence="2">The sequence shown here is derived from an EMBL/GenBank/DDBJ whole genome shotgun (WGS) entry which is preliminary data.</text>
</comment>
<accession>A0A4Y3RX20</accession>
<reference evidence="2 3" key="1">
    <citation type="submission" date="2019-06" db="EMBL/GenBank/DDBJ databases">
        <title>Whole genome shotgun sequence of Streptomyces gardneri NBRC 12865.</title>
        <authorList>
            <person name="Hosoyama A."/>
            <person name="Uohara A."/>
            <person name="Ohji S."/>
            <person name="Ichikawa N."/>
        </authorList>
    </citation>
    <scope>NUCLEOTIDE SEQUENCE [LARGE SCALE GENOMIC DNA]</scope>
    <source>
        <strain evidence="2 3">NBRC 12865</strain>
    </source>
</reference>
<gene>
    <name evidence="2" type="ORF">SGA01_60450</name>
</gene>
<name>A0A4Y3RX20_9ACTN</name>
<evidence type="ECO:0000313" key="3">
    <source>
        <dbReference type="Proteomes" id="UP000315226"/>
    </source>
</evidence>